<name>A0A0C2FFZ2_9PEZI</name>
<evidence type="ECO:0000313" key="6">
    <source>
        <dbReference type="EMBL" id="KIH90033.1"/>
    </source>
</evidence>
<dbReference type="PANTHER" id="PTHR45849">
    <property type="entry name" value="FACT COMPLEX SUBUNIT SSRP1"/>
    <property type="match status" value="1"/>
</dbReference>
<dbReference type="SMART" id="SM01287">
    <property type="entry name" value="Rtt106"/>
    <property type="match status" value="1"/>
</dbReference>
<evidence type="ECO:0000256" key="2">
    <source>
        <dbReference type="ARBA" id="ARBA00037550"/>
    </source>
</evidence>
<dbReference type="OrthoDB" id="75754at2759"/>
<evidence type="ECO:0000256" key="3">
    <source>
        <dbReference type="ARBA" id="ARBA00038654"/>
    </source>
</evidence>
<feature type="domain" description="Histone chaperone RTT106/FACT complex subunit SPT16-like middle" evidence="5">
    <location>
        <begin position="291"/>
        <end position="389"/>
    </location>
</feature>
<feature type="compositionally biased region" description="Gly residues" evidence="4">
    <location>
        <begin position="411"/>
        <end position="424"/>
    </location>
</feature>
<evidence type="ECO:0000259" key="5">
    <source>
        <dbReference type="SMART" id="SM01287"/>
    </source>
</evidence>
<dbReference type="InterPro" id="IPR013719">
    <property type="entry name" value="RTT106/SPT16-like_middle_dom"/>
</dbReference>
<feature type="compositionally biased region" description="Acidic residues" evidence="4">
    <location>
        <begin position="444"/>
        <end position="495"/>
    </location>
</feature>
<sequence length="495" mass="53268">MASLDTERLSLAFQSRPDLVEQIRAAAAKSPAHTPLFNSIAGYVYEQVHGGGEPAHKRRRVEAEDEANRHSHSALPARQGTAETASQNGSTGTGGGGREPDLLSAAAAETVLLEVKDISVSIPQRKKYDLCFTKNYLYARAANTTTPVPGIVYAWTDFEYVFYLPVPEKTQVQYNYILFPRHAALASLSKPTPAAAAVAPTVPPPPPPTTEPLVFTVPATAPKPGQVGGPSAGLAAAVSDSYTTLFHWAIEGQLRSAENVYLARQRTIIVAADPNVFHSAARQPFRPAEKAVHVRAFRGSKDGYLFFLPTGILWGFKKPLLFLPLDRIVAVSYTNVLQRTFNIVVEVDVGAGTGADDNEEVEFGMLDQEDYGGISETYVQRHNLQDRSMAERRKAKRELAENARGDKTANGEGGADGGAAGASGDGVPDDGLTELQRAEQRLQDEEDEDEEDYDPGSDGDSDGSGSSDEEGTEDGEEVEGDEDEDGEEGEDGDEE</sequence>
<dbReference type="Pfam" id="PF08512">
    <property type="entry name" value="Rttp106-like_middle"/>
    <property type="match status" value="1"/>
</dbReference>
<dbReference type="InterPro" id="IPR050454">
    <property type="entry name" value="RTT106/SSRP1_HistChap/FACT"/>
</dbReference>
<dbReference type="Proteomes" id="UP000031575">
    <property type="component" value="Unassembled WGS sequence"/>
</dbReference>
<evidence type="ECO:0000313" key="7">
    <source>
        <dbReference type="Proteomes" id="UP000031575"/>
    </source>
</evidence>
<dbReference type="GeneID" id="63673766"/>
<comment type="similarity">
    <text evidence="1">Belongs to the RTT106 family.</text>
</comment>
<dbReference type="SUPFAM" id="SSF50729">
    <property type="entry name" value="PH domain-like"/>
    <property type="match status" value="1"/>
</dbReference>
<proteinExistence type="inferred from homology"/>
<evidence type="ECO:0000256" key="4">
    <source>
        <dbReference type="SAM" id="MobiDB-lite"/>
    </source>
</evidence>
<protein>
    <submittedName>
        <fullName evidence="6">Negative regulator of DNA transposition protein</fullName>
    </submittedName>
</protein>
<dbReference type="GO" id="GO:0042393">
    <property type="term" value="F:histone binding"/>
    <property type="evidence" value="ECO:0007669"/>
    <property type="project" value="TreeGrafter"/>
</dbReference>
<dbReference type="EMBL" id="AWTV01000008">
    <property type="protein sequence ID" value="KIH90033.1"/>
    <property type="molecule type" value="Genomic_DNA"/>
</dbReference>
<feature type="region of interest" description="Disordered" evidence="4">
    <location>
        <begin position="51"/>
        <end position="101"/>
    </location>
</feature>
<comment type="function">
    <text evidence="2">Histones H3 and H4 chaperone involved in the nucleosome formation and heterochromatin silencing. Required for the deposition of H3K56ac-carrying H3-H4 complex onto newly-replicated DNA. Plays a role in the transcriptional regulation of the cell-cycle dependent histone genes by creating a repressive structure at the core histone gene promoter.</text>
</comment>
<feature type="compositionally biased region" description="Basic and acidic residues" evidence="4">
    <location>
        <begin position="383"/>
        <end position="409"/>
    </location>
</feature>
<accession>A0A0C2FFZ2</accession>
<reference evidence="6 7" key="1">
    <citation type="journal article" date="2014" name="BMC Genomics">
        <title>Comparative genomics of the major fungal agents of human and animal Sporotrichosis: Sporothrix schenckii and Sporothrix brasiliensis.</title>
        <authorList>
            <person name="Teixeira M.M."/>
            <person name="de Almeida L.G."/>
            <person name="Kubitschek-Barreira P."/>
            <person name="Alves F.L."/>
            <person name="Kioshima E.S."/>
            <person name="Abadio A.K."/>
            <person name="Fernandes L."/>
            <person name="Derengowski L.S."/>
            <person name="Ferreira K.S."/>
            <person name="Souza R.C."/>
            <person name="Ruiz J.C."/>
            <person name="de Andrade N.C."/>
            <person name="Paes H.C."/>
            <person name="Nicola A.M."/>
            <person name="Albuquerque P."/>
            <person name="Gerber A.L."/>
            <person name="Martins V.P."/>
            <person name="Peconick L.D."/>
            <person name="Neto A.V."/>
            <person name="Chaucanez C.B."/>
            <person name="Silva P.A."/>
            <person name="Cunha O.L."/>
            <person name="de Oliveira F.F."/>
            <person name="dos Santos T.C."/>
            <person name="Barros A.L."/>
            <person name="Soares M.A."/>
            <person name="de Oliveira L.M."/>
            <person name="Marini M.M."/>
            <person name="Villalobos-Duno H."/>
            <person name="Cunha M.M."/>
            <person name="de Hoog S."/>
            <person name="da Silveira J.F."/>
            <person name="Henrissat B."/>
            <person name="Nino-Vega G.A."/>
            <person name="Cisalpino P.S."/>
            <person name="Mora-Montes H.M."/>
            <person name="Almeida S.R."/>
            <person name="Stajich J.E."/>
            <person name="Lopes-Bezerra L.M."/>
            <person name="Vasconcelos A.T."/>
            <person name="Felipe M.S."/>
        </authorList>
    </citation>
    <scope>NUCLEOTIDE SEQUENCE [LARGE SCALE GENOMIC DNA]</scope>
    <source>
        <strain evidence="6 7">5110</strain>
    </source>
</reference>
<feature type="region of interest" description="Disordered" evidence="4">
    <location>
        <begin position="382"/>
        <end position="495"/>
    </location>
</feature>
<dbReference type="RefSeq" id="XP_040618043.1">
    <property type="nucleotide sequence ID" value="XM_040758845.1"/>
</dbReference>
<keyword evidence="7" id="KW-1185">Reference proteome</keyword>
<dbReference type="VEuPathDB" id="FungiDB:SPBR_00526"/>
<dbReference type="AlphaFoldDB" id="A0A0C2FFZ2"/>
<dbReference type="HOGENOM" id="CLU_033828_0_0_1"/>
<dbReference type="InterPro" id="IPR011993">
    <property type="entry name" value="PH-like_dom_sf"/>
</dbReference>
<comment type="subunit">
    <text evidence="3">Interacts with histones H3 and H4.</text>
</comment>
<dbReference type="Gene3D" id="2.30.29.30">
    <property type="entry name" value="Pleckstrin-homology domain (PH domain)/Phosphotyrosine-binding domain (PTB)"/>
    <property type="match status" value="1"/>
</dbReference>
<gene>
    <name evidence="6" type="ORF">SPBR_00526</name>
</gene>
<comment type="caution">
    <text evidence="6">The sequence shown here is derived from an EMBL/GenBank/DDBJ whole genome shotgun (WGS) entry which is preliminary data.</text>
</comment>
<evidence type="ECO:0000256" key="1">
    <source>
        <dbReference type="ARBA" id="ARBA00006159"/>
    </source>
</evidence>
<dbReference type="GO" id="GO:0031491">
    <property type="term" value="F:nucleosome binding"/>
    <property type="evidence" value="ECO:0007669"/>
    <property type="project" value="TreeGrafter"/>
</dbReference>
<organism evidence="6 7">
    <name type="scientific">Sporothrix brasiliensis 5110</name>
    <dbReference type="NCBI Taxonomy" id="1398154"/>
    <lineage>
        <taxon>Eukaryota</taxon>
        <taxon>Fungi</taxon>
        <taxon>Dikarya</taxon>
        <taxon>Ascomycota</taxon>
        <taxon>Pezizomycotina</taxon>
        <taxon>Sordariomycetes</taxon>
        <taxon>Sordariomycetidae</taxon>
        <taxon>Ophiostomatales</taxon>
        <taxon>Ophiostomataceae</taxon>
        <taxon>Sporothrix</taxon>
    </lineage>
</organism>
<dbReference type="PANTHER" id="PTHR45849:SF3">
    <property type="entry name" value="HISTONE CHAPERONE RTT106"/>
    <property type="match status" value="1"/>
</dbReference>
<dbReference type="Gene3D" id="2.30.29.120">
    <property type="match status" value="1"/>
</dbReference>